<dbReference type="Pfam" id="PF10337">
    <property type="entry name" value="ArAE_2_N"/>
    <property type="match status" value="1"/>
</dbReference>
<evidence type="ECO:0000256" key="2">
    <source>
        <dbReference type="ARBA" id="ARBA00022692"/>
    </source>
</evidence>
<dbReference type="InterPro" id="IPR018823">
    <property type="entry name" value="ArAE_2_N"/>
</dbReference>
<comment type="caution">
    <text evidence="10">The sequence shown here is derived from an EMBL/GenBank/DDBJ whole genome shotgun (WGS) entry which is preliminary data.</text>
</comment>
<dbReference type="PANTHER" id="PTHR37994:SF3">
    <property type="entry name" value="ER TRANSPORTER 6TM N-TERMINAL DOMAIN-CONTAINING PROTEIN"/>
    <property type="match status" value="1"/>
</dbReference>
<evidence type="ECO:0008006" key="12">
    <source>
        <dbReference type="Google" id="ProtNLM"/>
    </source>
</evidence>
<feature type="region of interest" description="Disordered" evidence="5">
    <location>
        <begin position="1"/>
        <end position="36"/>
    </location>
</feature>
<feature type="transmembrane region" description="Helical" evidence="6">
    <location>
        <begin position="623"/>
        <end position="642"/>
    </location>
</feature>
<keyword evidence="11" id="KW-1185">Reference proteome</keyword>
<evidence type="ECO:0000256" key="6">
    <source>
        <dbReference type="SAM" id="Phobius"/>
    </source>
</evidence>
<feature type="transmembrane region" description="Helical" evidence="6">
    <location>
        <begin position="179"/>
        <end position="199"/>
    </location>
</feature>
<feature type="domain" description="Putative ER transporter 6TM N-terminal" evidence="8">
    <location>
        <begin position="47"/>
        <end position="491"/>
    </location>
</feature>
<feature type="domain" description="Integral membrane bound transporter" evidence="9">
    <location>
        <begin position="648"/>
        <end position="783"/>
    </location>
</feature>
<keyword evidence="4 6" id="KW-0472">Membrane</keyword>
<keyword evidence="2 6" id="KW-0812">Transmembrane</keyword>
<name>A0A9P7S4K8_9AGAR</name>
<evidence type="ECO:0000313" key="10">
    <source>
        <dbReference type="EMBL" id="KAG7095005.1"/>
    </source>
</evidence>
<dbReference type="InterPro" id="IPR049453">
    <property type="entry name" value="Memb_transporter_dom"/>
</dbReference>
<evidence type="ECO:0000256" key="5">
    <source>
        <dbReference type="SAM" id="MobiDB-lite"/>
    </source>
</evidence>
<feature type="transmembrane region" description="Helical" evidence="6">
    <location>
        <begin position="770"/>
        <end position="788"/>
    </location>
</feature>
<reference evidence="10" key="1">
    <citation type="journal article" date="2021" name="Genome Biol. Evol.">
        <title>The assembled and annotated genome of the fairy-ring fungus Marasmius oreades.</title>
        <authorList>
            <person name="Hiltunen M."/>
            <person name="Ament-Velasquez S.L."/>
            <person name="Johannesson H."/>
        </authorList>
    </citation>
    <scope>NUCLEOTIDE SEQUENCE</scope>
    <source>
        <strain evidence="10">03SP1</strain>
    </source>
</reference>
<feature type="domain" description="DUF2421" evidence="7">
    <location>
        <begin position="789"/>
        <end position="1023"/>
    </location>
</feature>
<gene>
    <name evidence="10" type="ORF">E1B28_005799</name>
</gene>
<dbReference type="GeneID" id="66074875"/>
<organism evidence="10 11">
    <name type="scientific">Marasmius oreades</name>
    <name type="common">fairy-ring Marasmius</name>
    <dbReference type="NCBI Taxonomy" id="181124"/>
    <lineage>
        <taxon>Eukaryota</taxon>
        <taxon>Fungi</taxon>
        <taxon>Dikarya</taxon>
        <taxon>Basidiomycota</taxon>
        <taxon>Agaricomycotina</taxon>
        <taxon>Agaricomycetes</taxon>
        <taxon>Agaricomycetidae</taxon>
        <taxon>Agaricales</taxon>
        <taxon>Marasmiineae</taxon>
        <taxon>Marasmiaceae</taxon>
        <taxon>Marasmius</taxon>
    </lineage>
</organism>
<sequence>MSEKENSEYKQSSAKNGEPEDASDAGRSREPQTNEKSLLKTIKNHVPSWITTNCTSPRSLKVFLRCWLASWVGFVVILPNASLNTLGTSAFFTSLAGVFLPPNMPVQLFIFMIATLIGGMLLGWGIGAAATRAANAARSMAQLQAATIQVQQMISSNPALQANPAAQTMAIFDGAFLDIRVSVVYGCFLGFGAFIFGLLRAYAPKLVFLSIFGTIGIDIFCTLGPLFPAPRFTLLNSTLTAVGCYGAIAVIATICIFPETMCYSYLTSICQQLDRVESIISLQDDVLKSSPVQLGISSSAITTKAKGLRAVLVGTQKQLLNSAGFVSLEFSWGRWSSDDVKELLEPLLGLASRTAGFYTFHTMVGKRATVVEDFSDPSPVSTRTNNSDTPTHNDTYLLRQIIQSNANMEDQYNVRITDMLPLLDRSTSALRRACIEGVDCMRRNLENINNYRWTRVPSIDKALREELDGAIKHLREELTNFKTTDRMILLEPYMSFLNSETLEKDRDSFPVRNLFLSYVFGSNLIAVSESTMVLMQLVSRTLAKRDRNRLWAPKGLRKLGTLLRQKDDDDIAVTGEDATSSVSQMGDIKDYRRDPDSAPPTNVVQRFMNSIHSLYHWSSTAEAMFVFKYTFISVILWLPAVLKRSARFYYVQKGLWALIMAQTTMNIYASDQIFNLITRLMGTAIGLVLGLAAWYMGNGHGIGNPYGIAATVGLWNIPLVFLRVYAPPQYLAGVLLACATYTLIVGYSWVDGHIPSYGSPGIGWDVAWRRFVLVSIGSGASFVMMMLPPKSGRKAVRRRNASLVGAISNLYAFLIATWISDNTLAEQDTGDGDGNNYEHDRPSVFWIKEFRERLFSLAEEVNAIRGFTALAKWEGNIRGRWPAEDYHALIEIQADMISPLAQLANALFQMNDEWRLQFLHCTRVLNPNFITEVIGVFSAVSQSLNAGEPLAEVLPQRLVGRFFYHQHSHQHAHRNSTSKEYDIIAIDQVTSLNYMYYATGIVAVFQLLECLDELHRITKRICGVVPLKGFVNWRDQFDRSHTFV</sequence>
<feature type="transmembrane region" description="Helical" evidence="6">
    <location>
        <begin position="676"/>
        <end position="696"/>
    </location>
</feature>
<feature type="transmembrane region" description="Helical" evidence="6">
    <location>
        <begin position="108"/>
        <end position="130"/>
    </location>
</feature>
<dbReference type="PANTHER" id="PTHR37994">
    <property type="entry name" value="ARAE_2_N DOMAIN-CONTAINING PROTEIN-RELATED"/>
    <property type="match status" value="1"/>
</dbReference>
<dbReference type="EMBL" id="CM032183">
    <property type="protein sequence ID" value="KAG7095005.1"/>
    <property type="molecule type" value="Genomic_DNA"/>
</dbReference>
<dbReference type="GO" id="GO:0016020">
    <property type="term" value="C:membrane"/>
    <property type="evidence" value="ECO:0007669"/>
    <property type="project" value="UniProtKB-SubCell"/>
</dbReference>
<dbReference type="Pfam" id="PF13515">
    <property type="entry name" value="FUSC_2"/>
    <property type="match status" value="1"/>
</dbReference>
<accession>A0A9P7S4K8</accession>
<dbReference type="KEGG" id="more:E1B28_005799"/>
<keyword evidence="3 6" id="KW-1133">Transmembrane helix</keyword>
<feature type="transmembrane region" description="Helical" evidence="6">
    <location>
        <begin position="239"/>
        <end position="257"/>
    </location>
</feature>
<feature type="transmembrane region" description="Helical" evidence="6">
    <location>
        <begin position="729"/>
        <end position="750"/>
    </location>
</feature>
<dbReference type="OrthoDB" id="2274698at2759"/>
<dbReference type="Proteomes" id="UP001049176">
    <property type="component" value="Chromosome 3"/>
</dbReference>
<evidence type="ECO:0000259" key="7">
    <source>
        <dbReference type="Pfam" id="PF10334"/>
    </source>
</evidence>
<evidence type="ECO:0000313" key="11">
    <source>
        <dbReference type="Proteomes" id="UP001049176"/>
    </source>
</evidence>
<evidence type="ECO:0000259" key="8">
    <source>
        <dbReference type="Pfam" id="PF10337"/>
    </source>
</evidence>
<feature type="transmembrane region" description="Helical" evidence="6">
    <location>
        <begin position="800"/>
        <end position="819"/>
    </location>
</feature>
<dbReference type="Pfam" id="PF10334">
    <property type="entry name" value="BRE4"/>
    <property type="match status" value="1"/>
</dbReference>
<evidence type="ECO:0000259" key="9">
    <source>
        <dbReference type="Pfam" id="PF13515"/>
    </source>
</evidence>
<evidence type="ECO:0000256" key="3">
    <source>
        <dbReference type="ARBA" id="ARBA00022989"/>
    </source>
</evidence>
<comment type="subcellular location">
    <subcellularLocation>
        <location evidence="1">Membrane</location>
        <topology evidence="1">Multi-pass membrane protein</topology>
    </subcellularLocation>
</comment>
<feature type="transmembrane region" description="Helical" evidence="6">
    <location>
        <begin position="702"/>
        <end position="722"/>
    </location>
</feature>
<dbReference type="AlphaFoldDB" id="A0A9P7S4K8"/>
<evidence type="ECO:0000256" key="4">
    <source>
        <dbReference type="ARBA" id="ARBA00023136"/>
    </source>
</evidence>
<dbReference type="RefSeq" id="XP_043011475.1">
    <property type="nucleotide sequence ID" value="XM_043150388.1"/>
</dbReference>
<feature type="compositionally biased region" description="Basic and acidic residues" evidence="5">
    <location>
        <begin position="24"/>
        <end position="33"/>
    </location>
</feature>
<evidence type="ECO:0000256" key="1">
    <source>
        <dbReference type="ARBA" id="ARBA00004141"/>
    </source>
</evidence>
<protein>
    <recommendedName>
        <fullName evidence="12">DUF2421 domain-containing protein</fullName>
    </recommendedName>
</protein>
<feature type="transmembrane region" description="Helical" evidence="6">
    <location>
        <begin position="206"/>
        <end position="227"/>
    </location>
</feature>
<dbReference type="InterPro" id="IPR018820">
    <property type="entry name" value="BRE4-related_DUF2421"/>
</dbReference>
<proteinExistence type="predicted"/>